<evidence type="ECO:0000313" key="2">
    <source>
        <dbReference type="EMBL" id="CAA9297629.1"/>
    </source>
</evidence>
<gene>
    <name evidence="2" type="ORF">AVDCRST_MAG11-593</name>
</gene>
<accession>A0A6J4K788</accession>
<protein>
    <submittedName>
        <fullName evidence="2">Uncharacterized protein</fullName>
    </submittedName>
</protein>
<dbReference type="AlphaFoldDB" id="A0A6J4K788"/>
<reference evidence="2" key="1">
    <citation type="submission" date="2020-02" db="EMBL/GenBank/DDBJ databases">
        <authorList>
            <person name="Meier V. D."/>
        </authorList>
    </citation>
    <scope>NUCLEOTIDE SEQUENCE</scope>
    <source>
        <strain evidence="2">AVDCRST_MAG11</strain>
    </source>
</reference>
<feature type="non-terminal residue" evidence="2">
    <location>
        <position position="1"/>
    </location>
</feature>
<sequence length="32" mass="3223">CFVAGAVYGRRGRRAGDGPEAGPDGRIPYGSG</sequence>
<organism evidence="2">
    <name type="scientific">uncultured Gemmatimonadaceae bacterium</name>
    <dbReference type="NCBI Taxonomy" id="246130"/>
    <lineage>
        <taxon>Bacteria</taxon>
        <taxon>Pseudomonadati</taxon>
        <taxon>Gemmatimonadota</taxon>
        <taxon>Gemmatimonadia</taxon>
        <taxon>Gemmatimonadales</taxon>
        <taxon>Gemmatimonadaceae</taxon>
        <taxon>environmental samples</taxon>
    </lineage>
</organism>
<name>A0A6J4K788_9BACT</name>
<evidence type="ECO:0000256" key="1">
    <source>
        <dbReference type="SAM" id="MobiDB-lite"/>
    </source>
</evidence>
<dbReference type="EMBL" id="CADCTU010000129">
    <property type="protein sequence ID" value="CAA9297629.1"/>
    <property type="molecule type" value="Genomic_DNA"/>
</dbReference>
<proteinExistence type="predicted"/>
<feature type="region of interest" description="Disordered" evidence="1">
    <location>
        <begin position="11"/>
        <end position="32"/>
    </location>
</feature>